<dbReference type="Proteomes" id="UP000516314">
    <property type="component" value="Chromosome 1"/>
</dbReference>
<evidence type="ECO:0000256" key="2">
    <source>
        <dbReference type="ARBA" id="ARBA00022729"/>
    </source>
</evidence>
<dbReference type="OrthoDB" id="1600564at2759"/>
<dbReference type="Pfam" id="PF00657">
    <property type="entry name" value="Lipase_GDSL"/>
    <property type="match status" value="2"/>
</dbReference>
<dbReference type="InterPro" id="IPR050592">
    <property type="entry name" value="GDSL_lipolytic_enzyme"/>
</dbReference>
<dbReference type="PANTHER" id="PTHR45642">
    <property type="entry name" value="GDSL ESTERASE/LIPASE EXL3"/>
    <property type="match status" value="1"/>
</dbReference>
<dbReference type="ExpressionAtlas" id="A0A5S9WUR7">
    <property type="expression patterns" value="baseline and differential"/>
</dbReference>
<protein>
    <submittedName>
        <fullName evidence="5">(thale cress) hypothetical protein</fullName>
    </submittedName>
</protein>
<gene>
    <name evidence="5" type="ORF">AT9943_LOCUS5599</name>
    <name evidence="4" type="ORF">C24_LOCUS6512</name>
</gene>
<dbReference type="InterPro" id="IPR035669">
    <property type="entry name" value="SGNH_plant_lipase-like"/>
</dbReference>
<dbReference type="SUPFAM" id="SSF52266">
    <property type="entry name" value="SGNH hydrolase"/>
    <property type="match status" value="1"/>
</dbReference>
<feature type="transmembrane region" description="Helical" evidence="3">
    <location>
        <begin position="12"/>
        <end position="32"/>
    </location>
</feature>
<accession>A0A5S9WUR7</accession>
<dbReference type="Gene3D" id="3.40.50.1110">
    <property type="entry name" value="SGNH hydrolase"/>
    <property type="match status" value="2"/>
</dbReference>
<dbReference type="EMBL" id="CACSHJ010000087">
    <property type="protein sequence ID" value="CAA0336972.1"/>
    <property type="molecule type" value="Genomic_DNA"/>
</dbReference>
<dbReference type="CDD" id="cd01837">
    <property type="entry name" value="SGNH_plant_lipase_like"/>
    <property type="match status" value="2"/>
</dbReference>
<evidence type="ECO:0000313" key="4">
    <source>
        <dbReference type="EMBL" id="CAA0336972.1"/>
    </source>
</evidence>
<dbReference type="GO" id="GO:0006629">
    <property type="term" value="P:lipid metabolic process"/>
    <property type="evidence" value="ECO:0007669"/>
    <property type="project" value="InterPro"/>
</dbReference>
<dbReference type="EMBL" id="LR881466">
    <property type="protein sequence ID" value="CAD5317316.1"/>
    <property type="molecule type" value="Genomic_DNA"/>
</dbReference>
<dbReference type="FunFam" id="3.40.50.1110:FF:000003">
    <property type="entry name" value="GDSL esterase/lipase APG"/>
    <property type="match status" value="2"/>
</dbReference>
<reference evidence="5 7" key="2">
    <citation type="submission" date="2020-09" db="EMBL/GenBank/DDBJ databases">
        <authorList>
            <person name="Ashkenazy H."/>
        </authorList>
    </citation>
    <scope>NUCLEOTIDE SEQUENCE [LARGE SCALE GENOMIC DNA]</scope>
    <source>
        <strain evidence="7">cv. Cdm-0</strain>
    </source>
</reference>
<keyword evidence="3" id="KW-0472">Membrane</keyword>
<dbReference type="InterPro" id="IPR001087">
    <property type="entry name" value="GDSL"/>
</dbReference>
<keyword evidence="3" id="KW-1133">Transmembrane helix</keyword>
<keyword evidence="3" id="KW-0812">Transmembrane</keyword>
<name>A0A5S9WUR7_ARATH</name>
<dbReference type="InterPro" id="IPR008265">
    <property type="entry name" value="Lipase_GDSL_AS"/>
</dbReference>
<organism evidence="4 6">
    <name type="scientific">Arabidopsis thaliana</name>
    <name type="common">Mouse-ear cress</name>
    <dbReference type="NCBI Taxonomy" id="3702"/>
    <lineage>
        <taxon>Eukaryota</taxon>
        <taxon>Viridiplantae</taxon>
        <taxon>Streptophyta</taxon>
        <taxon>Embryophyta</taxon>
        <taxon>Tracheophyta</taxon>
        <taxon>Spermatophyta</taxon>
        <taxon>Magnoliopsida</taxon>
        <taxon>eudicotyledons</taxon>
        <taxon>Gunneridae</taxon>
        <taxon>Pentapetalae</taxon>
        <taxon>rosids</taxon>
        <taxon>malvids</taxon>
        <taxon>Brassicales</taxon>
        <taxon>Brassicaceae</taxon>
        <taxon>Camelineae</taxon>
        <taxon>Arabidopsis</taxon>
    </lineage>
</organism>
<dbReference type="GO" id="GO:0016298">
    <property type="term" value="F:lipase activity"/>
    <property type="evidence" value="ECO:0007669"/>
    <property type="project" value="InterPro"/>
</dbReference>
<comment type="similarity">
    <text evidence="1">Belongs to the 'GDSL' lipolytic enzyme family.</text>
</comment>
<proteinExistence type="inferred from homology"/>
<dbReference type="PANTHER" id="PTHR45642:SF135">
    <property type="entry name" value="GDSL ESTERASE_LIPASE EXL2"/>
    <property type="match status" value="1"/>
</dbReference>
<evidence type="ECO:0000256" key="3">
    <source>
        <dbReference type="SAM" id="Phobius"/>
    </source>
</evidence>
<sequence>MERCRSGHHRIISYYLSSSLILFWCIFVLVLLSTTSTTNALVKIPKNTTVPAVIVFGDSIVDAGNNDDMITEARCDYAPYGIDFDGGVATGRFSNGKVPGDIVAEELGIKPNIPAYRNPNLKPEELLTGVTFASGGAGYVPLTTKIAGGIPLPQQLIYFEEYIEKLKQMVGEKRTKFIIKNSLFVVICGSNDIANDFFTLPPVRLHYTVASFTALMADNARSFAQTLYGYGARRILVFGAPPIGCVPSQRTVAGGPTRDCVARFNDAAKLFNTKLSANIDVLSRTLQDPTIIYIDIYSPLLDLILNPHQYGFKVANKGCCGTGLIEVTALCNNYTASTSTNALVKQPPNETTPAIIVFGDSIVDAGNNDDIMTTLARCNYPPYGIDFDGGIPTGRFCNGKVATDFIAEKFGIKPSIPAYRNPNLKPEDLLTGVTFASGGAGYVPFTTQLSGGIALSQQLKLFEEYVEKMKKMVGEERTKLIIKNSLFMVICGSNDITNTYFGLPSVQQQYDVASFTTLMADNARSFAQKLHEYGARRIQVFGAPPVGCVPSQRTLAGGPTRNCVVRFNDATKLYNVKLAANLGSLSRTLGDKTIIYVDIYDSLLDIILDPRQYGFKVVDKGCCGTGLIEVALLCNNFAADVCPNRDEYVFWDSFHPTEKTYRIMATKYFERYV</sequence>
<dbReference type="AlphaFoldDB" id="A0A5S9WUR7"/>
<reference evidence="4 6" key="1">
    <citation type="submission" date="2019-12" db="EMBL/GenBank/DDBJ databases">
        <authorList>
            <person name="Jiao W.-B."/>
            <person name="Schneeberger K."/>
        </authorList>
    </citation>
    <scope>NUCLEOTIDE SEQUENCE [LARGE SCALE GENOMIC DNA]</scope>
    <source>
        <strain evidence="6">cv. C24</strain>
    </source>
</reference>
<evidence type="ECO:0000313" key="6">
    <source>
        <dbReference type="Proteomes" id="UP000434276"/>
    </source>
</evidence>
<dbReference type="PROSITE" id="PS01098">
    <property type="entry name" value="LIPASE_GDSL_SER"/>
    <property type="match status" value="2"/>
</dbReference>
<dbReference type="InterPro" id="IPR036514">
    <property type="entry name" value="SGNH_hydro_sf"/>
</dbReference>
<evidence type="ECO:0000313" key="5">
    <source>
        <dbReference type="EMBL" id="CAD5317316.1"/>
    </source>
</evidence>
<keyword evidence="2" id="KW-0732">Signal</keyword>
<evidence type="ECO:0000313" key="7">
    <source>
        <dbReference type="Proteomes" id="UP000516314"/>
    </source>
</evidence>
<evidence type="ECO:0000256" key="1">
    <source>
        <dbReference type="ARBA" id="ARBA00008668"/>
    </source>
</evidence>
<dbReference type="Proteomes" id="UP000434276">
    <property type="component" value="Unassembled WGS sequence"/>
</dbReference>